<dbReference type="SUPFAM" id="SSF52047">
    <property type="entry name" value="RNI-like"/>
    <property type="match status" value="1"/>
</dbReference>
<dbReference type="AlphaFoldDB" id="A0AA88DYF3"/>
<dbReference type="Pfam" id="PF08387">
    <property type="entry name" value="FBD"/>
    <property type="match status" value="1"/>
</dbReference>
<evidence type="ECO:0000259" key="1">
    <source>
        <dbReference type="Pfam" id="PF08387"/>
    </source>
</evidence>
<dbReference type="PANTHER" id="PTHR31900">
    <property type="entry name" value="F-BOX/RNI SUPERFAMILY PROTEIN-RELATED"/>
    <property type="match status" value="1"/>
</dbReference>
<feature type="domain" description="FBD" evidence="1">
    <location>
        <begin position="229"/>
        <end position="266"/>
    </location>
</feature>
<sequence>MNYIERLLLLGKGMDTQDCHVRWCLDSSFEFVEEEYRVFSWLHNVVSFKLKRLVLDVTIKSGSDFVLPSSLFRGNSLESLTLTFSNGIDFSRFRSLLVVPPDFPVSKKLEQMTLVWTFNFPNSRELQLSTPNLEIFAYLAELRIEKPIIIPFDRNLVRILWAVAGHIKALFLNDDSILQQSSASLASVLEGTPQLRSLFVSKRMMSHAYANGREENRTMRQWEPQDVSVLQNLRIVTIKLTNQKNNECKLIKYFLKTAKYLQKMTIWHIPPLRFEFTNNIYSDKRRLLPIPNWSSAGYESRPFIFFDFNPYFEVGNSQAFKEEKNILCLQARKGLRTIDCKPKQLQSLIGNLVFGMKMDEQALEPRADEIHGKHGTGHHTGGQDMTAT</sequence>
<keyword evidence="3" id="KW-1185">Reference proteome</keyword>
<organism evidence="2 3">
    <name type="scientific">Ficus carica</name>
    <name type="common">Common fig</name>
    <dbReference type="NCBI Taxonomy" id="3494"/>
    <lineage>
        <taxon>Eukaryota</taxon>
        <taxon>Viridiplantae</taxon>
        <taxon>Streptophyta</taxon>
        <taxon>Embryophyta</taxon>
        <taxon>Tracheophyta</taxon>
        <taxon>Spermatophyta</taxon>
        <taxon>Magnoliopsida</taxon>
        <taxon>eudicotyledons</taxon>
        <taxon>Gunneridae</taxon>
        <taxon>Pentapetalae</taxon>
        <taxon>rosids</taxon>
        <taxon>fabids</taxon>
        <taxon>Rosales</taxon>
        <taxon>Moraceae</taxon>
        <taxon>Ficeae</taxon>
        <taxon>Ficus</taxon>
    </lineage>
</organism>
<dbReference type="PANTHER" id="PTHR31900:SF34">
    <property type="entry name" value="EMB|CAB62440.1-RELATED"/>
    <property type="match status" value="1"/>
</dbReference>
<protein>
    <recommendedName>
        <fullName evidence="1">FBD domain-containing protein</fullName>
    </recommendedName>
</protein>
<dbReference type="Proteomes" id="UP001187192">
    <property type="component" value="Unassembled WGS sequence"/>
</dbReference>
<evidence type="ECO:0000313" key="3">
    <source>
        <dbReference type="Proteomes" id="UP001187192"/>
    </source>
</evidence>
<dbReference type="InterPro" id="IPR050232">
    <property type="entry name" value="FBL13/AtMIF1-like"/>
</dbReference>
<reference evidence="2" key="1">
    <citation type="submission" date="2023-07" db="EMBL/GenBank/DDBJ databases">
        <title>draft genome sequence of fig (Ficus carica).</title>
        <authorList>
            <person name="Takahashi T."/>
            <person name="Nishimura K."/>
        </authorList>
    </citation>
    <scope>NUCLEOTIDE SEQUENCE</scope>
</reference>
<name>A0AA88DYF3_FICCA</name>
<dbReference type="EMBL" id="BTGU01000175">
    <property type="protein sequence ID" value="GMN64320.1"/>
    <property type="molecule type" value="Genomic_DNA"/>
</dbReference>
<accession>A0AA88DYF3</accession>
<gene>
    <name evidence="2" type="ORF">TIFTF001_033377</name>
</gene>
<proteinExistence type="predicted"/>
<dbReference type="InterPro" id="IPR006566">
    <property type="entry name" value="FBD"/>
</dbReference>
<comment type="caution">
    <text evidence="2">The sequence shown here is derived from an EMBL/GenBank/DDBJ whole genome shotgun (WGS) entry which is preliminary data.</text>
</comment>
<evidence type="ECO:0000313" key="2">
    <source>
        <dbReference type="EMBL" id="GMN64320.1"/>
    </source>
</evidence>